<evidence type="ECO:0000313" key="3">
    <source>
        <dbReference type="Proteomes" id="UP000289152"/>
    </source>
</evidence>
<accession>A0A4Q1BUI1</accession>
<dbReference type="InParanoid" id="A0A4Q1BUI1"/>
<comment type="caution">
    <text evidence="2">The sequence shown here is derived from an EMBL/GenBank/DDBJ whole genome shotgun (WGS) entry which is preliminary data.</text>
</comment>
<dbReference type="OrthoDB" id="340681at2759"/>
<dbReference type="Pfam" id="PF04801">
    <property type="entry name" value="RPC5"/>
    <property type="match status" value="1"/>
</dbReference>
<feature type="region of interest" description="Disordered" evidence="1">
    <location>
        <begin position="1"/>
        <end position="71"/>
    </location>
</feature>
<feature type="region of interest" description="Disordered" evidence="1">
    <location>
        <begin position="158"/>
        <end position="177"/>
    </location>
</feature>
<evidence type="ECO:0000313" key="2">
    <source>
        <dbReference type="EMBL" id="RXK41678.1"/>
    </source>
</evidence>
<organism evidence="2 3">
    <name type="scientific">Tremella mesenterica</name>
    <name type="common">Jelly fungus</name>
    <dbReference type="NCBI Taxonomy" id="5217"/>
    <lineage>
        <taxon>Eukaryota</taxon>
        <taxon>Fungi</taxon>
        <taxon>Dikarya</taxon>
        <taxon>Basidiomycota</taxon>
        <taxon>Agaricomycotina</taxon>
        <taxon>Tremellomycetes</taxon>
        <taxon>Tremellales</taxon>
        <taxon>Tremellaceae</taxon>
        <taxon>Tremella</taxon>
    </lineage>
</organism>
<gene>
    <name evidence="2" type="ORF">M231_00913</name>
</gene>
<feature type="compositionally biased region" description="Pro residues" evidence="1">
    <location>
        <begin position="55"/>
        <end position="64"/>
    </location>
</feature>
<dbReference type="AlphaFoldDB" id="A0A4Q1BUI1"/>
<dbReference type="VEuPathDB" id="FungiDB:TREMEDRAFT_29606"/>
<proteinExistence type="predicted"/>
<dbReference type="STRING" id="5217.A0A4Q1BUI1"/>
<dbReference type="GO" id="GO:0042797">
    <property type="term" value="P:tRNA transcription by RNA polymerase III"/>
    <property type="evidence" value="ECO:0007669"/>
    <property type="project" value="TreeGrafter"/>
</dbReference>
<evidence type="ECO:0008006" key="4">
    <source>
        <dbReference type="Google" id="ProtNLM"/>
    </source>
</evidence>
<protein>
    <recommendedName>
        <fullName evidence="4">DNA-directed RNA polymerase III subunit RPC5</fullName>
    </recommendedName>
</protein>
<dbReference type="InterPro" id="IPR006886">
    <property type="entry name" value="RNA_pol_III_Rpc5"/>
</dbReference>
<keyword evidence="3" id="KW-1185">Reference proteome</keyword>
<dbReference type="Proteomes" id="UP000289152">
    <property type="component" value="Unassembled WGS sequence"/>
</dbReference>
<dbReference type="PANTHER" id="PTHR12069:SF0">
    <property type="entry name" value="DNA-DIRECTED RNA POLYMERASE III SUBUNIT RPC5"/>
    <property type="match status" value="1"/>
</dbReference>
<evidence type="ECO:0000256" key="1">
    <source>
        <dbReference type="SAM" id="MobiDB-lite"/>
    </source>
</evidence>
<name>A0A4Q1BUI1_TREME</name>
<sequence length="331" mass="37424">MPVKTTAPSSPVIEATQSTIDPHPEPPESFGPHLAHDEPMDADVPGPSSTYLPSQPTPPLPSSRPLPKHITSPEDDEIIEELPIYLSASLFPNLALFQYPLVQKALLSSWARERRKHISLRVKEDVGRVEVEVPVNEDEEFWRYEKASELSFTTDVGNEDGVVGGKEGKKGKKKEKWGEKMRLKSEMLPHKSGYYCGVIHEGALHLHPVSQQMQFRTSLAYLDDLSAPSKKKEEEDEEAKKKGKNARPPPVKKLLDDEDNDGSGSIRDFRKRMQVNEQRESQDPWVAYSWEDGLSDKVVRAYNHLITPTDKRKSLECTTRPLDYLDKTSMS</sequence>
<feature type="region of interest" description="Disordered" evidence="1">
    <location>
        <begin position="226"/>
        <end position="285"/>
    </location>
</feature>
<dbReference type="GO" id="GO:0005666">
    <property type="term" value="C:RNA polymerase III complex"/>
    <property type="evidence" value="ECO:0007669"/>
    <property type="project" value="TreeGrafter"/>
</dbReference>
<dbReference type="EMBL" id="SDIL01000006">
    <property type="protein sequence ID" value="RXK41678.1"/>
    <property type="molecule type" value="Genomic_DNA"/>
</dbReference>
<dbReference type="PANTHER" id="PTHR12069">
    <property type="entry name" value="DNA-DIRECTED RNA POLYMERASES III 80 KDA POLYPEPTIDE RNA POLYMERASE III SUBUNIT 5"/>
    <property type="match status" value="1"/>
</dbReference>
<reference evidence="2 3" key="1">
    <citation type="submission" date="2016-06" db="EMBL/GenBank/DDBJ databases">
        <title>Evolution of pathogenesis and genome organization in the Tremellales.</title>
        <authorList>
            <person name="Cuomo C."/>
            <person name="Litvintseva A."/>
            <person name="Heitman J."/>
            <person name="Chen Y."/>
            <person name="Sun S."/>
            <person name="Springer D."/>
            <person name="Dromer F."/>
            <person name="Young S."/>
            <person name="Zeng Q."/>
            <person name="Chapman S."/>
            <person name="Gujja S."/>
            <person name="Saif S."/>
            <person name="Birren B."/>
        </authorList>
    </citation>
    <scope>NUCLEOTIDE SEQUENCE [LARGE SCALE GENOMIC DNA]</scope>
    <source>
        <strain evidence="2 3">ATCC 28783</strain>
    </source>
</reference>